<dbReference type="SMART" id="SM00360">
    <property type="entry name" value="RRM"/>
    <property type="match status" value="1"/>
</dbReference>
<protein>
    <recommendedName>
        <fullName evidence="4">RRM domain-containing protein</fullName>
    </recommendedName>
</protein>
<dbReference type="Proteomes" id="UP000176751">
    <property type="component" value="Unassembled WGS sequence"/>
</dbReference>
<dbReference type="InterPro" id="IPR050502">
    <property type="entry name" value="Euk_RNA-bind_prot"/>
</dbReference>
<accession>A0A1F5HFU8</accession>
<dbReference type="STRING" id="1797737.A2196_03675"/>
<dbReference type="InterPro" id="IPR035979">
    <property type="entry name" value="RBD_domain_sf"/>
</dbReference>
<dbReference type="PANTHER" id="PTHR48025">
    <property type="entry name" value="OS02G0815200 PROTEIN"/>
    <property type="match status" value="1"/>
</dbReference>
<reference evidence="5 6" key="1">
    <citation type="journal article" date="2016" name="Nat. Commun.">
        <title>Thousands of microbial genomes shed light on interconnected biogeochemical processes in an aquifer system.</title>
        <authorList>
            <person name="Anantharaman K."/>
            <person name="Brown C.T."/>
            <person name="Hug L.A."/>
            <person name="Sharon I."/>
            <person name="Castelle C.J."/>
            <person name="Probst A.J."/>
            <person name="Thomas B.C."/>
            <person name="Singh A."/>
            <person name="Wilkins M.J."/>
            <person name="Karaoz U."/>
            <person name="Brodie E.L."/>
            <person name="Williams K.H."/>
            <person name="Hubbard S.S."/>
            <person name="Banfield J.F."/>
        </authorList>
    </citation>
    <scope>NUCLEOTIDE SEQUENCE [LARGE SCALE GENOMIC DNA]</scope>
</reference>
<keyword evidence="2" id="KW-0694">RNA-binding</keyword>
<dbReference type="Gene3D" id="3.30.70.330">
    <property type="match status" value="1"/>
</dbReference>
<proteinExistence type="predicted"/>
<dbReference type="Pfam" id="PF00076">
    <property type="entry name" value="RRM_1"/>
    <property type="match status" value="1"/>
</dbReference>
<dbReference type="InterPro" id="IPR000504">
    <property type="entry name" value="RRM_dom"/>
</dbReference>
<dbReference type="CDD" id="cd21608">
    <property type="entry name" value="RRM2_NsCP33_like"/>
    <property type="match status" value="1"/>
</dbReference>
<dbReference type="InterPro" id="IPR012677">
    <property type="entry name" value="Nucleotide-bd_a/b_plait_sf"/>
</dbReference>
<evidence type="ECO:0000256" key="3">
    <source>
        <dbReference type="SAM" id="MobiDB-lite"/>
    </source>
</evidence>
<dbReference type="PROSITE" id="PS50102">
    <property type="entry name" value="RRM"/>
    <property type="match status" value="1"/>
</dbReference>
<evidence type="ECO:0000313" key="6">
    <source>
        <dbReference type="Proteomes" id="UP000176751"/>
    </source>
</evidence>
<feature type="region of interest" description="Disordered" evidence="3">
    <location>
        <begin position="80"/>
        <end position="103"/>
    </location>
</feature>
<evidence type="ECO:0000256" key="2">
    <source>
        <dbReference type="ARBA" id="ARBA00022884"/>
    </source>
</evidence>
<dbReference type="SUPFAM" id="SSF54928">
    <property type="entry name" value="RNA-binding domain, RBD"/>
    <property type="match status" value="1"/>
</dbReference>
<dbReference type="PANTHER" id="PTHR48025:SF1">
    <property type="entry name" value="RRM DOMAIN-CONTAINING PROTEIN"/>
    <property type="match status" value="1"/>
</dbReference>
<gene>
    <name evidence="5" type="ORF">A2196_03675</name>
</gene>
<evidence type="ECO:0000256" key="1">
    <source>
        <dbReference type="ARBA" id="ARBA00022737"/>
    </source>
</evidence>
<feature type="compositionally biased region" description="Low complexity" evidence="3">
    <location>
        <begin position="80"/>
        <end position="93"/>
    </location>
</feature>
<keyword evidence="1" id="KW-0677">Repeat</keyword>
<name>A0A1F5HFU8_9BACT</name>
<comment type="caution">
    <text evidence="5">The sequence shown here is derived from an EMBL/GenBank/DDBJ whole genome shotgun (WGS) entry which is preliminary data.</text>
</comment>
<feature type="domain" description="RRM" evidence="4">
    <location>
        <begin position="3"/>
        <end position="81"/>
    </location>
</feature>
<sequence length="103" mass="11570">MAKRLFVGSLPYSATSAQLEELFSQVGKVASLNLIMDKFSGQSKGFAFVEMSTDEESDKAIAKFNNYELDGRKIVVNVARPQENRNQFNNQNRGYSRPGGSRW</sequence>
<dbReference type="EMBL" id="MFCA01000007">
    <property type="protein sequence ID" value="OGE02932.1"/>
    <property type="molecule type" value="Genomic_DNA"/>
</dbReference>
<organism evidence="5 6">
    <name type="scientific">Candidatus Curtissbacteria bacterium RIFOXYA1_FULL_41_14</name>
    <dbReference type="NCBI Taxonomy" id="1797737"/>
    <lineage>
        <taxon>Bacteria</taxon>
        <taxon>Candidatus Curtissiibacteriota</taxon>
    </lineage>
</organism>
<evidence type="ECO:0000259" key="4">
    <source>
        <dbReference type="PROSITE" id="PS50102"/>
    </source>
</evidence>
<dbReference type="InterPro" id="IPR048289">
    <property type="entry name" value="RRM2_NsCP33-like"/>
</dbReference>
<dbReference type="GO" id="GO:0003729">
    <property type="term" value="F:mRNA binding"/>
    <property type="evidence" value="ECO:0007669"/>
    <property type="project" value="TreeGrafter"/>
</dbReference>
<evidence type="ECO:0000313" key="5">
    <source>
        <dbReference type="EMBL" id="OGE02932.1"/>
    </source>
</evidence>
<dbReference type="AlphaFoldDB" id="A0A1F5HFU8"/>